<dbReference type="Proteomes" id="UP000638462">
    <property type="component" value="Unassembled WGS sequence"/>
</dbReference>
<accession>A0ABQ1TL20</accession>
<evidence type="ECO:0000313" key="3">
    <source>
        <dbReference type="Proteomes" id="UP000638462"/>
    </source>
</evidence>
<evidence type="ECO:0000313" key="2">
    <source>
        <dbReference type="EMBL" id="GGE98170.1"/>
    </source>
</evidence>
<evidence type="ECO:0008006" key="4">
    <source>
        <dbReference type="Google" id="ProtNLM"/>
    </source>
</evidence>
<dbReference type="Pfam" id="PF10754">
    <property type="entry name" value="DUF2569"/>
    <property type="match status" value="1"/>
</dbReference>
<evidence type="ECO:0000256" key="1">
    <source>
        <dbReference type="SAM" id="Phobius"/>
    </source>
</evidence>
<dbReference type="InterPro" id="IPR019690">
    <property type="entry name" value="DUF2569"/>
</dbReference>
<dbReference type="EMBL" id="BMIT01000008">
    <property type="protein sequence ID" value="GGE98170.1"/>
    <property type="molecule type" value="Genomic_DNA"/>
</dbReference>
<protein>
    <recommendedName>
        <fullName evidence="4">DUF2569 domain-containing protein</fullName>
    </recommendedName>
</protein>
<keyword evidence="1" id="KW-0812">Transmembrane</keyword>
<keyword evidence="1" id="KW-1133">Transmembrane helix</keyword>
<keyword evidence="1" id="KW-0472">Membrane</keyword>
<dbReference type="RefSeq" id="WP_188729203.1">
    <property type="nucleotide sequence ID" value="NZ_BMIT01000008.1"/>
</dbReference>
<organism evidence="2 3">
    <name type="scientific">Pseudoalteromonas gelatinilytica</name>
    <dbReference type="NCBI Taxonomy" id="1703256"/>
    <lineage>
        <taxon>Bacteria</taxon>
        <taxon>Pseudomonadati</taxon>
        <taxon>Pseudomonadota</taxon>
        <taxon>Gammaproteobacteria</taxon>
        <taxon>Alteromonadales</taxon>
        <taxon>Pseudoalteromonadaceae</taxon>
        <taxon>Pseudoalteromonas</taxon>
    </lineage>
</organism>
<gene>
    <name evidence="2" type="ORF">GCM10008027_23820</name>
</gene>
<feature type="transmembrane region" description="Helical" evidence="1">
    <location>
        <begin position="79"/>
        <end position="102"/>
    </location>
</feature>
<feature type="transmembrane region" description="Helical" evidence="1">
    <location>
        <begin position="26"/>
        <end position="46"/>
    </location>
</feature>
<name>A0ABQ1TL20_9GAMM</name>
<keyword evidence="3" id="KW-1185">Reference proteome</keyword>
<sequence>MEEAKQQNQIETPEAKSPENDDLVGIKGWLILVAIGVVLSPFRVFIESINTFKPIFTTEMWQRLTSQFGDMYHPLWEPLLIIEMVFNAALFLASLYLIVLFFKHKKAFVSWYLAILFGGLAFIALDAYAVSLIVPDVDVFDDEMKTMIFRGLIQAVIWGPYMLLSKRVKATFVK</sequence>
<feature type="transmembrane region" description="Helical" evidence="1">
    <location>
        <begin position="147"/>
        <end position="164"/>
    </location>
</feature>
<reference evidence="3" key="1">
    <citation type="journal article" date="2019" name="Int. J. Syst. Evol. Microbiol.">
        <title>The Global Catalogue of Microorganisms (GCM) 10K type strain sequencing project: providing services to taxonomists for standard genome sequencing and annotation.</title>
        <authorList>
            <consortium name="The Broad Institute Genomics Platform"/>
            <consortium name="The Broad Institute Genome Sequencing Center for Infectious Disease"/>
            <person name="Wu L."/>
            <person name="Ma J."/>
        </authorList>
    </citation>
    <scope>NUCLEOTIDE SEQUENCE [LARGE SCALE GENOMIC DNA]</scope>
    <source>
        <strain evidence="3">CGMCC 1.15394</strain>
    </source>
</reference>
<feature type="transmembrane region" description="Helical" evidence="1">
    <location>
        <begin position="109"/>
        <end position="135"/>
    </location>
</feature>
<proteinExistence type="predicted"/>
<comment type="caution">
    <text evidence="2">The sequence shown here is derived from an EMBL/GenBank/DDBJ whole genome shotgun (WGS) entry which is preliminary data.</text>
</comment>